<protein>
    <recommendedName>
        <fullName evidence="9">Histidinol-phosphate aminotransferase</fullName>
        <ecNumber evidence="9">2.6.1.9</ecNumber>
    </recommendedName>
    <alternativeName>
        <fullName evidence="9">Imidazole acetol-phosphate transaminase</fullName>
    </alternativeName>
</protein>
<reference evidence="11" key="1">
    <citation type="journal article" date="2021" name="Polymers (Basel)">
        <title>Highly Stretchable Bacterial Cellulose Produced by Komagataeibacter hansenii SI1.</title>
        <authorList>
            <person name="Cielecka I."/>
            <person name="Ryngajllo M."/>
            <person name="Maniukiewicz W."/>
            <person name="Bielecki S."/>
        </authorList>
    </citation>
    <scope>NUCLEOTIDE SEQUENCE</scope>
    <source>
        <strain evidence="11">SI1</strain>
    </source>
</reference>
<comment type="cofactor">
    <cofactor evidence="1 9">
        <name>pyridoxal 5'-phosphate</name>
        <dbReference type="ChEBI" id="CHEBI:597326"/>
    </cofactor>
</comment>
<comment type="similarity">
    <text evidence="3 9">Belongs to the class-II pyridoxal-phosphate-dependent aminotransferase family. Histidinol-phosphate aminotransferase subfamily.</text>
</comment>
<sequence>MPETIDHQTLCRPEVRTLPRYNAGLSEDAVKRRFGVSEISKLGSNENPYGPSPEVLRQWPALAQRLFRYPDAGATGLREGIARFNDIAPDRVVIGNGSEQIIRMIAEGWLSPGERVVTVRPAFGLHEIHPLLMGAVVDAVPVTPGAEFDIDGLCHALSRPAKILIFSNPSNPVGCMMTADALRRVIAACSPRTLIVVDEAYREYAEIDADYPDARAILREQGRPWLCLRTFSKAYGLAALRIGYALASSAEVASVLETVRDTFNTTMPAQEMATIALTDPDHMRACVARTVASRARMAAALRAMGLFVAPAHTNFLFFRTAHDAMDVAGALLRHGVIVKPWKEKGFENWIRVSIGLPHDNERFLAHLSAVLAQAGDRKAV</sequence>
<dbReference type="SUPFAM" id="SSF53383">
    <property type="entry name" value="PLP-dependent transferases"/>
    <property type="match status" value="1"/>
</dbReference>
<dbReference type="PROSITE" id="PS00599">
    <property type="entry name" value="AA_TRANSFER_CLASS_2"/>
    <property type="match status" value="1"/>
</dbReference>
<dbReference type="InterPro" id="IPR015422">
    <property type="entry name" value="PyrdxlP-dep_Trfase_small"/>
</dbReference>
<dbReference type="GO" id="GO:0004400">
    <property type="term" value="F:histidinol-phosphate transaminase activity"/>
    <property type="evidence" value="ECO:0007669"/>
    <property type="project" value="UniProtKB-UniRule"/>
</dbReference>
<feature type="modified residue" description="N6-(pyridoxal phosphate)lysine" evidence="9">
    <location>
        <position position="233"/>
    </location>
</feature>
<dbReference type="InterPro" id="IPR015424">
    <property type="entry name" value="PyrdxlP-dep_Trfase"/>
</dbReference>
<keyword evidence="7 9" id="KW-0663">Pyridoxal phosphate</keyword>
<dbReference type="Gene3D" id="3.40.640.10">
    <property type="entry name" value="Type I PLP-dependent aspartate aminotransferase-like (Major domain)"/>
    <property type="match status" value="1"/>
</dbReference>
<dbReference type="PANTHER" id="PTHR43643">
    <property type="entry name" value="HISTIDINOL-PHOSPHATE AMINOTRANSFERASE 2"/>
    <property type="match status" value="1"/>
</dbReference>
<comment type="subunit">
    <text evidence="4 9">Homodimer.</text>
</comment>
<dbReference type="Pfam" id="PF00155">
    <property type="entry name" value="Aminotran_1_2"/>
    <property type="match status" value="1"/>
</dbReference>
<dbReference type="AlphaFoldDB" id="A0AAW5EUC3"/>
<evidence type="ECO:0000256" key="8">
    <source>
        <dbReference type="ARBA" id="ARBA00047481"/>
    </source>
</evidence>
<feature type="domain" description="Aminotransferase class I/classII large" evidence="10">
    <location>
        <begin position="39"/>
        <end position="365"/>
    </location>
</feature>
<name>A0AAW5EUC3_NOVHA</name>
<evidence type="ECO:0000256" key="9">
    <source>
        <dbReference type="HAMAP-Rule" id="MF_01023"/>
    </source>
</evidence>
<gene>
    <name evidence="9" type="primary">hisC</name>
    <name evidence="11" type="ORF">K1W68_12065</name>
</gene>
<dbReference type="InterPro" id="IPR001917">
    <property type="entry name" value="Aminotrans_II_pyridoxalP_BS"/>
</dbReference>
<evidence type="ECO:0000256" key="2">
    <source>
        <dbReference type="ARBA" id="ARBA00005011"/>
    </source>
</evidence>
<evidence type="ECO:0000256" key="4">
    <source>
        <dbReference type="ARBA" id="ARBA00011738"/>
    </source>
</evidence>
<dbReference type="RefSeq" id="WP_247067436.1">
    <property type="nucleotide sequence ID" value="NZ_CP094848.1"/>
</dbReference>
<dbReference type="EC" id="2.6.1.9" evidence="9"/>
<dbReference type="HAMAP" id="MF_01023">
    <property type="entry name" value="HisC_aminotrans_2"/>
    <property type="match status" value="1"/>
</dbReference>
<comment type="caution">
    <text evidence="11">The sequence shown here is derived from an EMBL/GenBank/DDBJ whole genome shotgun (WGS) entry which is preliminary data.</text>
</comment>
<evidence type="ECO:0000313" key="11">
    <source>
        <dbReference type="EMBL" id="MCJ8354711.1"/>
    </source>
</evidence>
<comment type="catalytic activity">
    <reaction evidence="8 9">
        <text>L-histidinol phosphate + 2-oxoglutarate = 3-(imidazol-4-yl)-2-oxopropyl phosphate + L-glutamate</text>
        <dbReference type="Rhea" id="RHEA:23744"/>
        <dbReference type="ChEBI" id="CHEBI:16810"/>
        <dbReference type="ChEBI" id="CHEBI:29985"/>
        <dbReference type="ChEBI" id="CHEBI:57766"/>
        <dbReference type="ChEBI" id="CHEBI:57980"/>
        <dbReference type="EC" id="2.6.1.9"/>
    </reaction>
</comment>
<evidence type="ECO:0000313" key="12">
    <source>
        <dbReference type="Proteomes" id="UP001202887"/>
    </source>
</evidence>
<keyword evidence="9" id="KW-0368">Histidine biosynthesis</keyword>
<dbReference type="InterPro" id="IPR050106">
    <property type="entry name" value="HistidinolP_aminotransfase"/>
</dbReference>
<accession>A0AAW5EUC3</accession>
<dbReference type="CDD" id="cd00609">
    <property type="entry name" value="AAT_like"/>
    <property type="match status" value="1"/>
</dbReference>
<proteinExistence type="inferred from homology"/>
<evidence type="ECO:0000256" key="3">
    <source>
        <dbReference type="ARBA" id="ARBA00007970"/>
    </source>
</evidence>
<dbReference type="InterPro" id="IPR015421">
    <property type="entry name" value="PyrdxlP-dep_Trfase_major"/>
</dbReference>
<evidence type="ECO:0000256" key="1">
    <source>
        <dbReference type="ARBA" id="ARBA00001933"/>
    </source>
</evidence>
<dbReference type="GO" id="GO:0030170">
    <property type="term" value="F:pyridoxal phosphate binding"/>
    <property type="evidence" value="ECO:0007669"/>
    <property type="project" value="InterPro"/>
</dbReference>
<evidence type="ECO:0000256" key="5">
    <source>
        <dbReference type="ARBA" id="ARBA00022576"/>
    </source>
</evidence>
<dbReference type="InterPro" id="IPR004839">
    <property type="entry name" value="Aminotransferase_I/II_large"/>
</dbReference>
<evidence type="ECO:0000256" key="7">
    <source>
        <dbReference type="ARBA" id="ARBA00022898"/>
    </source>
</evidence>
<dbReference type="InterPro" id="IPR005861">
    <property type="entry name" value="HisP_aminotrans"/>
</dbReference>
<dbReference type="PANTHER" id="PTHR43643:SF3">
    <property type="entry name" value="HISTIDINOL-PHOSPHATE AMINOTRANSFERASE"/>
    <property type="match status" value="1"/>
</dbReference>
<reference evidence="11" key="2">
    <citation type="submission" date="2022-03" db="EMBL/GenBank/DDBJ databases">
        <authorList>
            <person name="Ryngajllo M."/>
            <person name="Jacek P."/>
            <person name="Kubiak K."/>
        </authorList>
    </citation>
    <scope>NUCLEOTIDE SEQUENCE</scope>
    <source>
        <strain evidence="11">SI1</strain>
    </source>
</reference>
<organism evidence="11 12">
    <name type="scientific">Novacetimonas hansenii</name>
    <name type="common">Komagataeibacter hansenii</name>
    <dbReference type="NCBI Taxonomy" id="436"/>
    <lineage>
        <taxon>Bacteria</taxon>
        <taxon>Pseudomonadati</taxon>
        <taxon>Pseudomonadota</taxon>
        <taxon>Alphaproteobacteria</taxon>
        <taxon>Acetobacterales</taxon>
        <taxon>Acetobacteraceae</taxon>
        <taxon>Novacetimonas</taxon>
    </lineage>
</organism>
<keyword evidence="6 9" id="KW-0808">Transferase</keyword>
<evidence type="ECO:0000259" key="10">
    <source>
        <dbReference type="Pfam" id="PF00155"/>
    </source>
</evidence>
<keyword evidence="9" id="KW-0028">Amino-acid biosynthesis</keyword>
<dbReference type="EMBL" id="JAIBCX010000034">
    <property type="protein sequence ID" value="MCJ8354711.1"/>
    <property type="molecule type" value="Genomic_DNA"/>
</dbReference>
<dbReference type="Proteomes" id="UP001202887">
    <property type="component" value="Unassembled WGS sequence"/>
</dbReference>
<dbReference type="GO" id="GO:0000105">
    <property type="term" value="P:L-histidine biosynthetic process"/>
    <property type="evidence" value="ECO:0007669"/>
    <property type="project" value="UniProtKB-UniRule"/>
</dbReference>
<comment type="pathway">
    <text evidence="2 9">Amino-acid biosynthesis; L-histidine biosynthesis; L-histidine from 5-phospho-alpha-D-ribose 1-diphosphate: step 7/9.</text>
</comment>
<keyword evidence="5 9" id="KW-0032">Aminotransferase</keyword>
<evidence type="ECO:0000256" key="6">
    <source>
        <dbReference type="ARBA" id="ARBA00022679"/>
    </source>
</evidence>
<dbReference type="Gene3D" id="3.90.1150.10">
    <property type="entry name" value="Aspartate Aminotransferase, domain 1"/>
    <property type="match status" value="1"/>
</dbReference>